<dbReference type="GeneID" id="94290574"/>
<reference evidence="1 2" key="1">
    <citation type="submission" date="2021-02" db="EMBL/GenBank/DDBJ databases">
        <title>Porcisia hertigi Genome sequencing and assembly.</title>
        <authorList>
            <person name="Almutairi H."/>
            <person name="Gatherer D."/>
        </authorList>
    </citation>
    <scope>NUCLEOTIDE SEQUENCE [LARGE SCALE GENOMIC DNA]</scope>
    <source>
        <strain evidence="1 2">C119</strain>
    </source>
</reference>
<evidence type="ECO:0008006" key="3">
    <source>
        <dbReference type="Google" id="ProtNLM"/>
    </source>
</evidence>
<dbReference type="EMBL" id="JAFJZO010000025">
    <property type="protein sequence ID" value="KAG5502746.1"/>
    <property type="molecule type" value="Genomic_DNA"/>
</dbReference>
<comment type="caution">
    <text evidence="1">The sequence shown here is derived from an EMBL/GenBank/DDBJ whole genome shotgun (WGS) entry which is preliminary data.</text>
</comment>
<dbReference type="Proteomes" id="UP000674318">
    <property type="component" value="Unassembled WGS sequence"/>
</dbReference>
<organism evidence="1 2">
    <name type="scientific">Porcisia hertigi</name>
    <dbReference type="NCBI Taxonomy" id="2761500"/>
    <lineage>
        <taxon>Eukaryota</taxon>
        <taxon>Discoba</taxon>
        <taxon>Euglenozoa</taxon>
        <taxon>Kinetoplastea</taxon>
        <taxon>Metakinetoplastina</taxon>
        <taxon>Trypanosomatida</taxon>
        <taxon>Trypanosomatidae</taxon>
        <taxon>Leishmaniinae</taxon>
        <taxon>Porcisia</taxon>
    </lineage>
</organism>
<dbReference type="KEGG" id="phet:94290574"/>
<gene>
    <name evidence="1" type="ORF">JKF63_04513</name>
</gene>
<keyword evidence="2" id="KW-1185">Reference proteome</keyword>
<protein>
    <recommendedName>
        <fullName evidence="3">DRBM domain-containing protein</fullName>
    </recommendedName>
</protein>
<accession>A0A836L8B9</accession>
<evidence type="ECO:0000313" key="2">
    <source>
        <dbReference type="Proteomes" id="UP000674318"/>
    </source>
</evidence>
<dbReference type="RefSeq" id="XP_067756518.1">
    <property type="nucleotide sequence ID" value="XM_067900497.1"/>
</dbReference>
<dbReference type="OrthoDB" id="246293at2759"/>
<evidence type="ECO:0000313" key="1">
    <source>
        <dbReference type="EMBL" id="KAG5502746.1"/>
    </source>
</evidence>
<name>A0A836L8B9_9TRYP</name>
<dbReference type="AlphaFoldDB" id="A0A836L8B9"/>
<proteinExistence type="predicted"/>
<sequence>MLQSWEGLAGRRLYRPVRPILITQPLCTVAQRRRCSTLGQIESVFKTLRYAKGIEGGAMRLCITEDMRVVVEHQPRSDSGTLASAHEMAVWQGTLTSTVQEALNNLHPSDRLLTSPSSLHVGLTAPVPSSSPTIIDLTRVRSDELRGVIRFVEQRYPELRLLVRHTSGQDLQGRQLHTTSVELAPRGIGVAVASLGAEQQRLVELFKGEAVGEGYIGCMRRAFREAFAAADLAYPSGSLVASPSLSVLSLYSGIWSSDGFSLCLMPGASPDHVECTLRHGATGKSLKATQLRLTGEGLRTLLKFCDDTAAEHYADRHASVQERLRSAPLHLVLPRCNLRVKHLLRRLLFYYYSIDEEDVIFRTETLSGSMHKVQVQARLHSPTFTDLACDSTGLFLLGKATGNSKNSAVEFATVQALQTLFPEIFERDIAYHPEVRAILTSNNATASDDVVPHPGQGLETQLRWALRRENSTFELETWMLKPNSTYPEWGVAAGVQPVWVSQLYIVRGFCDANAIHKPALASATSRELCCCAFDGRKARSEQKAIAAALAQRFPALCRRCVDQAREKKLIDAEGAPAPCDGVKALPDANGNIFAAALSSDPFLKLVDPHKFIELQSLPAVQTSDSVLEGYWCATKVHTSFLGSIRVVREADRAVYVARCMRPCSVHEAPEQVIAEATGSTEIGALFAVLKKMQDLPEVVCRDASTTASSETGLLSSLPSALPDASPLQTCVEAIARLYGLHCSVSIRKDGARYRAELWSTTPEESALSQAHSRFSANPFAEGRLFHLGRGSADTPLSAIVRAAQQIFESHVRIHQRAFSEEVVTKGHVRLRPDAQGSLSRLCDAVVAEIKCTSTSAVSDNWLLFEFEHNQLSDLSFRVTSDKRSVVLEHVVGKNLLSCAREMATRISHETSEAFLSPAHMSALVAQTAEQLLRTLCLRAYGLTLQTQTYQRSKMWHCRLSLQISDEMAYSIAQASGLRKKETVEASAVAALREYFAEELRHIPSFSTLPAVVSLEGPIGAPGGAQTKSDCETYAFHLCNAGSAGEVE</sequence>